<evidence type="ECO:0000256" key="1">
    <source>
        <dbReference type="SAM" id="MobiDB-lite"/>
    </source>
</evidence>
<proteinExistence type="predicted"/>
<comment type="caution">
    <text evidence="2">The sequence shown here is derived from an EMBL/GenBank/DDBJ whole genome shotgun (WGS) entry which is preliminary data.</text>
</comment>
<evidence type="ECO:0000313" key="3">
    <source>
        <dbReference type="Proteomes" id="UP001054821"/>
    </source>
</evidence>
<keyword evidence="3" id="KW-1185">Reference proteome</keyword>
<feature type="region of interest" description="Disordered" evidence="1">
    <location>
        <begin position="60"/>
        <end position="87"/>
    </location>
</feature>
<accession>A0AAD4V725</accession>
<sequence>MVMENFHEIKVVNSIIGHPACLAASNDLKREGQIRSSLVVLIYSQWEKLQRSKALLKSHTLTHRQSRDDHEARANSDFHHTSSEVKS</sequence>
<organism evidence="2 3">
    <name type="scientific">Prunus dulcis</name>
    <name type="common">Almond</name>
    <name type="synonym">Amygdalus dulcis</name>
    <dbReference type="NCBI Taxonomy" id="3755"/>
    <lineage>
        <taxon>Eukaryota</taxon>
        <taxon>Viridiplantae</taxon>
        <taxon>Streptophyta</taxon>
        <taxon>Embryophyta</taxon>
        <taxon>Tracheophyta</taxon>
        <taxon>Spermatophyta</taxon>
        <taxon>Magnoliopsida</taxon>
        <taxon>eudicotyledons</taxon>
        <taxon>Gunneridae</taxon>
        <taxon>Pentapetalae</taxon>
        <taxon>rosids</taxon>
        <taxon>fabids</taxon>
        <taxon>Rosales</taxon>
        <taxon>Rosaceae</taxon>
        <taxon>Amygdaloideae</taxon>
        <taxon>Amygdaleae</taxon>
        <taxon>Prunus</taxon>
    </lineage>
</organism>
<dbReference type="AlphaFoldDB" id="A0AAD4V725"/>
<dbReference type="Proteomes" id="UP001054821">
    <property type="component" value="Chromosome 7"/>
</dbReference>
<gene>
    <name evidence="2" type="ORF">L3X38_038545</name>
</gene>
<protein>
    <submittedName>
        <fullName evidence="2">Uncharacterized protein</fullName>
    </submittedName>
</protein>
<dbReference type="EMBL" id="JAJFAZ020000007">
    <property type="protein sequence ID" value="KAI5318837.1"/>
    <property type="molecule type" value="Genomic_DNA"/>
</dbReference>
<name>A0AAD4V725_PRUDU</name>
<evidence type="ECO:0000313" key="2">
    <source>
        <dbReference type="EMBL" id="KAI5318837.1"/>
    </source>
</evidence>
<feature type="compositionally biased region" description="Basic and acidic residues" evidence="1">
    <location>
        <begin position="65"/>
        <end position="87"/>
    </location>
</feature>
<reference evidence="2 3" key="1">
    <citation type="journal article" date="2022" name="G3 (Bethesda)">
        <title>Whole-genome sequence and methylome profiling of the almond [Prunus dulcis (Mill.) D.A. Webb] cultivar 'Nonpareil'.</title>
        <authorList>
            <person name="D'Amico-Willman K.M."/>
            <person name="Ouma W.Z."/>
            <person name="Meulia T."/>
            <person name="Sideli G.M."/>
            <person name="Gradziel T.M."/>
            <person name="Fresnedo-Ramirez J."/>
        </authorList>
    </citation>
    <scope>NUCLEOTIDE SEQUENCE [LARGE SCALE GENOMIC DNA]</scope>
    <source>
        <strain evidence="2">Clone GOH B32 T37-40</strain>
    </source>
</reference>